<dbReference type="PANTHER" id="PTHR44688:SF16">
    <property type="entry name" value="DNA-BINDING TRANSCRIPTIONAL ACTIVATOR DEVR_DOSR"/>
    <property type="match status" value="1"/>
</dbReference>
<dbReference type="OrthoDB" id="965844at2"/>
<dbReference type="Pfam" id="PF00196">
    <property type="entry name" value="GerE"/>
    <property type="match status" value="1"/>
</dbReference>
<dbReference type="GO" id="GO:0006355">
    <property type="term" value="P:regulation of DNA-templated transcription"/>
    <property type="evidence" value="ECO:0007669"/>
    <property type="project" value="InterPro"/>
</dbReference>
<proteinExistence type="predicted"/>
<dbReference type="Proteomes" id="UP000270673">
    <property type="component" value="Chromosome"/>
</dbReference>
<dbReference type="CDD" id="cd06170">
    <property type="entry name" value="LuxR_C_like"/>
    <property type="match status" value="1"/>
</dbReference>
<dbReference type="InterPro" id="IPR016032">
    <property type="entry name" value="Sig_transdc_resp-reg_C-effctor"/>
</dbReference>
<keyword evidence="6" id="KW-1185">Reference proteome</keyword>
<keyword evidence="2 5" id="KW-0238">DNA-binding</keyword>
<organism evidence="5 6">
    <name type="scientific">Butyricimonas faecalis</name>
    <dbReference type="NCBI Taxonomy" id="2093856"/>
    <lineage>
        <taxon>Bacteria</taxon>
        <taxon>Pseudomonadati</taxon>
        <taxon>Bacteroidota</taxon>
        <taxon>Bacteroidia</taxon>
        <taxon>Bacteroidales</taxon>
        <taxon>Odoribacteraceae</taxon>
        <taxon>Butyricimonas</taxon>
    </lineage>
</organism>
<dbReference type="Gene3D" id="3.30.450.20">
    <property type="entry name" value="PAS domain"/>
    <property type="match status" value="1"/>
</dbReference>
<dbReference type="PROSITE" id="PS00622">
    <property type="entry name" value="HTH_LUXR_1"/>
    <property type="match status" value="1"/>
</dbReference>
<protein>
    <submittedName>
        <fullName evidence="5">DNA-binding response regulator</fullName>
    </submittedName>
</protein>
<dbReference type="InterPro" id="IPR013655">
    <property type="entry name" value="PAS_fold_3"/>
</dbReference>
<gene>
    <name evidence="5" type="ORF">D8S85_05660</name>
</gene>
<dbReference type="InterPro" id="IPR036388">
    <property type="entry name" value="WH-like_DNA-bd_sf"/>
</dbReference>
<dbReference type="KEGG" id="buy:D8S85_05660"/>
<reference evidence="5 6" key="1">
    <citation type="submission" date="2018-10" db="EMBL/GenBank/DDBJ databases">
        <title>Butyricimonas faecalis sp. nov., isolated from human faeces and emended description of the genus Butyricimonas.</title>
        <authorList>
            <person name="Le Roy T."/>
            <person name="Van der Smissen P."/>
            <person name="Paquot A."/>
            <person name="Delzenne N."/>
            <person name="Muccioli G."/>
            <person name="Collet J.-F."/>
            <person name="Cani P.D."/>
        </authorList>
    </citation>
    <scope>NUCLEOTIDE SEQUENCE [LARGE SCALE GENOMIC DNA]</scope>
    <source>
        <strain evidence="5 6">H184</strain>
    </source>
</reference>
<evidence type="ECO:0000313" key="5">
    <source>
        <dbReference type="EMBL" id="AZS29091.1"/>
    </source>
</evidence>
<keyword evidence="1" id="KW-0805">Transcription regulation</keyword>
<evidence type="ECO:0000256" key="2">
    <source>
        <dbReference type="ARBA" id="ARBA00023125"/>
    </source>
</evidence>
<evidence type="ECO:0000259" key="4">
    <source>
        <dbReference type="PROSITE" id="PS50043"/>
    </source>
</evidence>
<evidence type="ECO:0000256" key="1">
    <source>
        <dbReference type="ARBA" id="ARBA00023015"/>
    </source>
</evidence>
<dbReference type="PROSITE" id="PS50043">
    <property type="entry name" value="HTH_LUXR_2"/>
    <property type="match status" value="1"/>
</dbReference>
<dbReference type="SUPFAM" id="SSF46894">
    <property type="entry name" value="C-terminal effector domain of the bipartite response regulators"/>
    <property type="match status" value="1"/>
</dbReference>
<evidence type="ECO:0000313" key="6">
    <source>
        <dbReference type="Proteomes" id="UP000270673"/>
    </source>
</evidence>
<feature type="domain" description="HTH luxR-type" evidence="4">
    <location>
        <begin position="186"/>
        <end position="251"/>
    </location>
</feature>
<dbReference type="InterPro" id="IPR000792">
    <property type="entry name" value="Tscrpt_reg_LuxR_C"/>
</dbReference>
<name>A0A3S9VRJ1_9BACT</name>
<dbReference type="AlphaFoldDB" id="A0A3S9VRJ1"/>
<keyword evidence="3" id="KW-0804">Transcription</keyword>
<sequence length="254" mass="30004">MTTNNITPEELWARQQISPLDVDYDLWNERRASIQTFSRISQSCIFTVDVFKERYDFASDNFATIFGYNPTWIKTIRKQGDLLEERIHPDDRAQLVEHQIEHGQFIYSLPREQRNDYQQIFQFRMLNVRQKYVNVISRHQVIQKDKKGKAWIIMGVMDLSPDQTPMERIKRTVINRKTGEILASTVVPSNQQLTKREKEILLLIRRGFLSKEIAFKLNLSIYTVNNHRKNILAKLNVDNVIEAINRAESYGILY</sequence>
<dbReference type="RefSeq" id="WP_106479904.1">
    <property type="nucleotide sequence ID" value="NZ_CP032819.1"/>
</dbReference>
<dbReference type="SMART" id="SM00421">
    <property type="entry name" value="HTH_LUXR"/>
    <property type="match status" value="1"/>
</dbReference>
<accession>A0A3S9VRJ1</accession>
<dbReference type="Pfam" id="PF08447">
    <property type="entry name" value="PAS_3"/>
    <property type="match status" value="1"/>
</dbReference>
<dbReference type="PRINTS" id="PR00038">
    <property type="entry name" value="HTHLUXR"/>
</dbReference>
<evidence type="ECO:0000256" key="3">
    <source>
        <dbReference type="ARBA" id="ARBA00023163"/>
    </source>
</evidence>
<dbReference type="PANTHER" id="PTHR44688">
    <property type="entry name" value="DNA-BINDING TRANSCRIPTIONAL ACTIVATOR DEVR_DOSR"/>
    <property type="match status" value="1"/>
</dbReference>
<dbReference type="Gene3D" id="1.10.10.10">
    <property type="entry name" value="Winged helix-like DNA-binding domain superfamily/Winged helix DNA-binding domain"/>
    <property type="match status" value="1"/>
</dbReference>
<dbReference type="EMBL" id="CP032819">
    <property type="protein sequence ID" value="AZS29091.1"/>
    <property type="molecule type" value="Genomic_DNA"/>
</dbReference>
<dbReference type="GO" id="GO:0003677">
    <property type="term" value="F:DNA binding"/>
    <property type="evidence" value="ECO:0007669"/>
    <property type="project" value="UniProtKB-KW"/>
</dbReference>